<dbReference type="InterPro" id="IPR003010">
    <property type="entry name" value="C-N_Hydrolase"/>
</dbReference>
<dbReference type="SUPFAM" id="SSF56317">
    <property type="entry name" value="Carbon-nitrogen hydrolase"/>
    <property type="match status" value="1"/>
</dbReference>
<dbReference type="Proteomes" id="UP000081671">
    <property type="component" value="Unplaced"/>
</dbReference>
<keyword evidence="7" id="KW-1185">Reference proteome</keyword>
<accession>A0A1S3GVD5</accession>
<evidence type="ECO:0000256" key="5">
    <source>
        <dbReference type="ARBA" id="ARBA00031075"/>
    </source>
</evidence>
<dbReference type="GO" id="GO:0003952">
    <property type="term" value="F:NAD+ synthase (glutamine-hydrolyzing) activity"/>
    <property type="evidence" value="ECO:0007669"/>
    <property type="project" value="InterPro"/>
</dbReference>
<keyword evidence="3" id="KW-0436">Ligase</keyword>
<reference evidence="8" key="1">
    <citation type="submission" date="2025-08" db="UniProtKB">
        <authorList>
            <consortium name="RefSeq"/>
        </authorList>
    </citation>
    <scope>IDENTIFICATION</scope>
    <source>
        <tissue evidence="8">Kidney</tissue>
    </source>
</reference>
<dbReference type="Gene3D" id="3.60.110.10">
    <property type="entry name" value="Carbon-nitrogen hydrolase"/>
    <property type="match status" value="1"/>
</dbReference>
<evidence type="ECO:0000313" key="8">
    <source>
        <dbReference type="RefSeq" id="XP_012892761.1"/>
    </source>
</evidence>
<evidence type="ECO:0000259" key="6">
    <source>
        <dbReference type="PROSITE" id="PS50263"/>
    </source>
</evidence>
<dbReference type="GeneID" id="106002428"/>
<comment type="subunit">
    <text evidence="1">Homohexamer.</text>
</comment>
<dbReference type="GO" id="GO:0005737">
    <property type="term" value="C:cytoplasm"/>
    <property type="evidence" value="ECO:0007669"/>
    <property type="project" value="InterPro"/>
</dbReference>
<gene>
    <name evidence="8" type="primary">LOC106002428</name>
</gene>
<dbReference type="InterPro" id="IPR036526">
    <property type="entry name" value="C-N_Hydrolase_sf"/>
</dbReference>
<dbReference type="KEGG" id="dord:106002428"/>
<feature type="domain" description="CN hydrolase" evidence="6">
    <location>
        <begin position="1"/>
        <end position="86"/>
    </location>
</feature>
<dbReference type="AlphaFoldDB" id="A0A1S3GVD5"/>
<protein>
    <recommendedName>
        <fullName evidence="2">Glutamine-dependent NAD(+) synthetase</fullName>
    </recommendedName>
    <alternativeName>
        <fullName evidence="4">NAD(+) synthase [glutamine-hydrolyzing]</fullName>
    </alternativeName>
    <alternativeName>
        <fullName evidence="5">NAD(+) synthetase</fullName>
    </alternativeName>
</protein>
<feature type="non-terminal residue" evidence="8">
    <location>
        <position position="1"/>
    </location>
</feature>
<evidence type="ECO:0000256" key="1">
    <source>
        <dbReference type="ARBA" id="ARBA00011643"/>
    </source>
</evidence>
<dbReference type="InterPro" id="IPR003694">
    <property type="entry name" value="NAD_synthase"/>
</dbReference>
<sequence length="86" mass="9523">QTEEHLLPRTLQDVTNQDTVPFGDAVLATWDTCVGSEICEELWTPHSPHIDMGLDGVEIFTNASGSHHVLRKAHTRVDLVTMATTK</sequence>
<dbReference type="PANTHER" id="PTHR23090">
    <property type="entry name" value="NH 3 /GLUTAMINE-DEPENDENT NAD + SYNTHETASE"/>
    <property type="match status" value="1"/>
</dbReference>
<name>A0A1S3GVD5_DIPOR</name>
<dbReference type="GO" id="GO:0009435">
    <property type="term" value="P:NAD+ biosynthetic process"/>
    <property type="evidence" value="ECO:0007669"/>
    <property type="project" value="InterPro"/>
</dbReference>
<dbReference type="OrthoDB" id="2020662at2759"/>
<evidence type="ECO:0000256" key="4">
    <source>
        <dbReference type="ARBA" id="ARBA00030681"/>
    </source>
</evidence>
<evidence type="ECO:0000256" key="2">
    <source>
        <dbReference type="ARBA" id="ARBA00017309"/>
    </source>
</evidence>
<dbReference type="InParanoid" id="A0A1S3GVD5"/>
<dbReference type="Pfam" id="PF00795">
    <property type="entry name" value="CN_hydrolase"/>
    <property type="match status" value="1"/>
</dbReference>
<evidence type="ECO:0000313" key="7">
    <source>
        <dbReference type="Proteomes" id="UP000081671"/>
    </source>
</evidence>
<organism evidence="7 8">
    <name type="scientific">Dipodomys ordii</name>
    <name type="common">Ord's kangaroo rat</name>
    <dbReference type="NCBI Taxonomy" id="10020"/>
    <lineage>
        <taxon>Eukaryota</taxon>
        <taxon>Metazoa</taxon>
        <taxon>Chordata</taxon>
        <taxon>Craniata</taxon>
        <taxon>Vertebrata</taxon>
        <taxon>Euteleostomi</taxon>
        <taxon>Mammalia</taxon>
        <taxon>Eutheria</taxon>
        <taxon>Euarchontoglires</taxon>
        <taxon>Glires</taxon>
        <taxon>Rodentia</taxon>
        <taxon>Castorimorpha</taxon>
        <taxon>Heteromyidae</taxon>
        <taxon>Dipodomyinae</taxon>
        <taxon>Dipodomys</taxon>
    </lineage>
</organism>
<dbReference type="RefSeq" id="XP_012892761.1">
    <property type="nucleotide sequence ID" value="XM_013037307.1"/>
</dbReference>
<dbReference type="PROSITE" id="PS50263">
    <property type="entry name" value="CN_HYDROLASE"/>
    <property type="match status" value="1"/>
</dbReference>
<evidence type="ECO:0000256" key="3">
    <source>
        <dbReference type="ARBA" id="ARBA00022598"/>
    </source>
</evidence>
<feature type="non-terminal residue" evidence="8">
    <location>
        <position position="86"/>
    </location>
</feature>
<proteinExistence type="predicted"/>
<dbReference type="PANTHER" id="PTHR23090:SF9">
    <property type="entry name" value="GLUTAMINE-DEPENDENT NAD(+) SYNTHETASE"/>
    <property type="match status" value="1"/>
</dbReference>
<dbReference type="GO" id="GO:0004359">
    <property type="term" value="F:glutaminase activity"/>
    <property type="evidence" value="ECO:0007669"/>
    <property type="project" value="InterPro"/>
</dbReference>